<reference evidence="1" key="1">
    <citation type="submission" date="2024-06" db="EMBL/GenBank/DDBJ databases">
        <authorList>
            <person name="Li S."/>
        </authorList>
    </citation>
    <scope>NUCLEOTIDE SEQUENCE</scope>
    <source>
        <strain evidence="1">SR10</strain>
    </source>
</reference>
<organism evidence="1">
    <name type="scientific">Lysobacter firmicutimachus</name>
    <dbReference type="NCBI Taxonomy" id="1792846"/>
    <lineage>
        <taxon>Bacteria</taxon>
        <taxon>Pseudomonadati</taxon>
        <taxon>Pseudomonadota</taxon>
        <taxon>Gammaproteobacteria</taxon>
        <taxon>Lysobacterales</taxon>
        <taxon>Lysobacteraceae</taxon>
        <taxon>Lysobacter</taxon>
    </lineage>
</organism>
<dbReference type="RefSeq" id="WP_363796441.1">
    <property type="nucleotide sequence ID" value="NZ_CP159925.1"/>
</dbReference>
<protein>
    <submittedName>
        <fullName evidence="1">Uncharacterized protein</fullName>
    </submittedName>
</protein>
<sequence>MIQVLSTLESMRKRPEMFLDMALARDVAIALELLTTAMHQGVDSLTVQKRAGLRVIGADANWLYSHDDAPAFHFDRLIDLDGIPNSFRGEVLLTAFATFYAIVENGKVLYKSSPSVADEVLREVGGAAGPFSVVFHANATSEGAAPQP</sequence>
<gene>
    <name evidence="1" type="ORF">ABU614_13730</name>
</gene>
<dbReference type="EMBL" id="CP159925">
    <property type="protein sequence ID" value="XCO73456.1"/>
    <property type="molecule type" value="Genomic_DNA"/>
</dbReference>
<evidence type="ECO:0000313" key="1">
    <source>
        <dbReference type="EMBL" id="XCO73456.1"/>
    </source>
</evidence>
<dbReference type="AlphaFoldDB" id="A0AAU8MQT1"/>
<name>A0AAU8MQT1_9GAMM</name>
<accession>A0AAU8MQT1</accession>
<proteinExistence type="predicted"/>